<proteinExistence type="predicted"/>
<evidence type="ECO:0000313" key="1">
    <source>
        <dbReference type="EMBL" id="MBG9378447.1"/>
    </source>
</evidence>
<gene>
    <name evidence="1" type="ORF">I5907_19580</name>
</gene>
<organism evidence="1 2">
    <name type="scientific">Panacibacter microcysteis</name>
    <dbReference type="NCBI Taxonomy" id="2793269"/>
    <lineage>
        <taxon>Bacteria</taxon>
        <taxon>Pseudomonadati</taxon>
        <taxon>Bacteroidota</taxon>
        <taxon>Chitinophagia</taxon>
        <taxon>Chitinophagales</taxon>
        <taxon>Chitinophagaceae</taxon>
        <taxon>Panacibacter</taxon>
    </lineage>
</organism>
<protein>
    <submittedName>
        <fullName evidence="1">DUF177 domain-containing protein</fullName>
    </submittedName>
</protein>
<name>A0A931GZZ9_9BACT</name>
<dbReference type="Pfam" id="PF02620">
    <property type="entry name" value="YceD"/>
    <property type="match status" value="1"/>
</dbReference>
<reference evidence="1" key="1">
    <citation type="submission" date="2020-11" db="EMBL/GenBank/DDBJ databases">
        <title>Bacterial whole genome sequence for Panacibacter sp. DH6.</title>
        <authorList>
            <person name="Le V."/>
            <person name="Ko S."/>
            <person name="Ahn C.-Y."/>
            <person name="Oh H.-M."/>
        </authorList>
    </citation>
    <scope>NUCLEOTIDE SEQUENCE</scope>
    <source>
        <strain evidence="1">DH6</strain>
    </source>
</reference>
<sequence>MNNRRAYEIAFVGLKPGIHHFEYEVDDKFFKQYGEQDFSNCKAKIKLELEKSNSFMMLKFDVDGAADVNCDRCGNDLQIQLWDEFRITIKLVDEPEVLNEQEEDPDVYYISKTESHIYVADWIYEFVTLSIPMQKMCAEDEIGGPQCNKDVLAKLQQMQKDATQEQQQSNNVWKGLEKFKNLEEE</sequence>
<evidence type="ECO:0000313" key="2">
    <source>
        <dbReference type="Proteomes" id="UP000628448"/>
    </source>
</evidence>
<comment type="caution">
    <text evidence="1">The sequence shown here is derived from an EMBL/GenBank/DDBJ whole genome shotgun (WGS) entry which is preliminary data.</text>
</comment>
<dbReference type="EMBL" id="JADWYR010000003">
    <property type="protein sequence ID" value="MBG9378447.1"/>
    <property type="molecule type" value="Genomic_DNA"/>
</dbReference>
<keyword evidence="2" id="KW-1185">Reference proteome</keyword>
<dbReference type="Proteomes" id="UP000628448">
    <property type="component" value="Unassembled WGS sequence"/>
</dbReference>
<dbReference type="AlphaFoldDB" id="A0A931GZZ9"/>
<dbReference type="InterPro" id="IPR003772">
    <property type="entry name" value="YceD"/>
</dbReference>
<dbReference type="RefSeq" id="WP_196992551.1">
    <property type="nucleotide sequence ID" value="NZ_JADWYR010000003.1"/>
</dbReference>
<accession>A0A931GZZ9</accession>